<keyword evidence="1" id="KW-0472">Membrane</keyword>
<evidence type="ECO:0000313" key="2">
    <source>
        <dbReference type="EMBL" id="SDC33061.1"/>
    </source>
</evidence>
<dbReference type="EMBL" id="FMYW01000005">
    <property type="protein sequence ID" value="SDC33061.1"/>
    <property type="molecule type" value="Genomic_DNA"/>
</dbReference>
<dbReference type="AlphaFoldDB" id="A0A1G6KQI1"/>
<name>A0A1G6KQI1_9FIRM</name>
<dbReference type="Pfam" id="PF06961">
    <property type="entry name" value="DUF1294"/>
    <property type="match status" value="1"/>
</dbReference>
<keyword evidence="1" id="KW-0812">Transmembrane</keyword>
<evidence type="ECO:0000313" key="3">
    <source>
        <dbReference type="Proteomes" id="UP000198943"/>
    </source>
</evidence>
<feature type="transmembrane region" description="Helical" evidence="1">
    <location>
        <begin position="62"/>
        <end position="80"/>
    </location>
</feature>
<evidence type="ECO:0000256" key="1">
    <source>
        <dbReference type="SAM" id="Phobius"/>
    </source>
</evidence>
<keyword evidence="1" id="KW-1133">Transmembrane helix</keyword>
<gene>
    <name evidence="2" type="ORF">SAMN04487864_10534</name>
</gene>
<sequence>MLYAILVINIAAFLVYGVDKLKAVNGWWRIPEWVLLGLGAVGGAAGAYLGMLLFRHKTRKPLFRYGVPVIFMVQMVFVFMKSQ</sequence>
<protein>
    <submittedName>
        <fullName evidence="2">Uncharacterized membrane protein YsdA, DUF1294 family</fullName>
    </submittedName>
</protein>
<dbReference type="OrthoDB" id="1698854at2"/>
<keyword evidence="3" id="KW-1185">Reference proteome</keyword>
<dbReference type="RefSeq" id="WP_093729975.1">
    <property type="nucleotide sequence ID" value="NZ_FMYW01000005.1"/>
</dbReference>
<dbReference type="InterPro" id="IPR010718">
    <property type="entry name" value="DUF1294"/>
</dbReference>
<feature type="transmembrane region" description="Helical" evidence="1">
    <location>
        <begin position="33"/>
        <end position="55"/>
    </location>
</feature>
<dbReference type="Proteomes" id="UP000198943">
    <property type="component" value="Unassembled WGS sequence"/>
</dbReference>
<organism evidence="2 3">
    <name type="scientific">Succiniclasticum ruminis</name>
    <dbReference type="NCBI Taxonomy" id="40841"/>
    <lineage>
        <taxon>Bacteria</taxon>
        <taxon>Bacillati</taxon>
        <taxon>Bacillota</taxon>
        <taxon>Negativicutes</taxon>
        <taxon>Acidaminococcales</taxon>
        <taxon>Acidaminococcaceae</taxon>
        <taxon>Succiniclasticum</taxon>
    </lineage>
</organism>
<accession>A0A1G6KQI1</accession>
<proteinExistence type="predicted"/>
<reference evidence="3" key="1">
    <citation type="submission" date="2016-10" db="EMBL/GenBank/DDBJ databases">
        <authorList>
            <person name="Varghese N."/>
            <person name="Submissions S."/>
        </authorList>
    </citation>
    <scope>NUCLEOTIDE SEQUENCE [LARGE SCALE GENOMIC DNA]</scope>
    <source>
        <strain evidence="3">DSM 11005</strain>
    </source>
</reference>